<dbReference type="InterPro" id="IPR036388">
    <property type="entry name" value="WH-like_DNA-bd_sf"/>
</dbReference>
<sequence length="97" mass="11056">MDKDLYIAPNSIMRLSKKLGYSGFAELKFAVQNESRPQNKTLSRLLMEMLPGNIVKTLDIIDETQVEQVAAIMRKARCRIFAGVGDSNYFCELLRKI</sequence>
<dbReference type="STRING" id="1235802.C823_00997"/>
<dbReference type="InterPro" id="IPR009057">
    <property type="entry name" value="Homeodomain-like_sf"/>
</dbReference>
<dbReference type="GO" id="GO:0003677">
    <property type="term" value="F:DNA binding"/>
    <property type="evidence" value="ECO:0007669"/>
    <property type="project" value="InterPro"/>
</dbReference>
<reference evidence="2 3" key="1">
    <citation type="journal article" date="2014" name="Genome Announc.">
        <title>Draft genome sequences of the altered schaedler flora, a defined bacterial community from gnotobiotic mice.</title>
        <authorList>
            <person name="Wannemuehler M.J."/>
            <person name="Overstreet A.M."/>
            <person name="Ward D.V."/>
            <person name="Phillips G.J."/>
        </authorList>
    </citation>
    <scope>NUCLEOTIDE SEQUENCE [LARGE SCALE GENOMIC DNA]</scope>
    <source>
        <strain evidence="2 3">ASF492</strain>
    </source>
</reference>
<proteinExistence type="predicted"/>
<dbReference type="InterPro" id="IPR000281">
    <property type="entry name" value="HTH_RpiR"/>
</dbReference>
<dbReference type="Proteomes" id="UP000012589">
    <property type="component" value="Unassembled WGS sequence"/>
</dbReference>
<dbReference type="GO" id="GO:0003700">
    <property type="term" value="F:DNA-binding transcription factor activity"/>
    <property type="evidence" value="ECO:0007669"/>
    <property type="project" value="InterPro"/>
</dbReference>
<evidence type="ECO:0000313" key="3">
    <source>
        <dbReference type="Proteomes" id="UP000012589"/>
    </source>
</evidence>
<dbReference type="OrthoDB" id="9762536at2"/>
<dbReference type="PANTHER" id="PTHR30514:SF1">
    <property type="entry name" value="HTH-TYPE TRANSCRIPTIONAL REGULATOR HEXR-RELATED"/>
    <property type="match status" value="1"/>
</dbReference>
<protein>
    <recommendedName>
        <fullName evidence="1">HTH rpiR-type domain-containing protein</fullName>
    </recommendedName>
</protein>
<dbReference type="PATRIC" id="fig|1235802.3.peg.1071"/>
<organism evidence="2 3">
    <name type="scientific">Eubacterium plexicaudatum ASF492</name>
    <dbReference type="NCBI Taxonomy" id="1235802"/>
    <lineage>
        <taxon>Bacteria</taxon>
        <taxon>Bacillati</taxon>
        <taxon>Bacillota</taxon>
        <taxon>Clostridia</taxon>
        <taxon>Eubacteriales</taxon>
        <taxon>Eubacteriaceae</taxon>
        <taxon>Eubacterium</taxon>
    </lineage>
</organism>
<dbReference type="PANTHER" id="PTHR30514">
    <property type="entry name" value="GLUCOKINASE"/>
    <property type="match status" value="1"/>
</dbReference>
<dbReference type="EMBL" id="AQFT01000028">
    <property type="protein sequence ID" value="EMZ35330.1"/>
    <property type="molecule type" value="Genomic_DNA"/>
</dbReference>
<evidence type="ECO:0000313" key="2">
    <source>
        <dbReference type="EMBL" id="EMZ35330.1"/>
    </source>
</evidence>
<dbReference type="eggNOG" id="COG1737">
    <property type="taxonomic scope" value="Bacteria"/>
</dbReference>
<dbReference type="Gene3D" id="1.10.10.10">
    <property type="entry name" value="Winged helix-like DNA-binding domain superfamily/Winged helix DNA-binding domain"/>
    <property type="match status" value="1"/>
</dbReference>
<dbReference type="InterPro" id="IPR047640">
    <property type="entry name" value="RpiR-like"/>
</dbReference>
<keyword evidence="3" id="KW-1185">Reference proteome</keyword>
<dbReference type="AlphaFoldDB" id="N2BAC8"/>
<evidence type="ECO:0000259" key="1">
    <source>
        <dbReference type="PROSITE" id="PS51071"/>
    </source>
</evidence>
<dbReference type="HOGENOM" id="CLU_2342559_0_0_9"/>
<dbReference type="GO" id="GO:0097367">
    <property type="term" value="F:carbohydrate derivative binding"/>
    <property type="evidence" value="ECO:0007669"/>
    <property type="project" value="InterPro"/>
</dbReference>
<accession>N2BAC8</accession>
<name>N2BAC8_9FIRM</name>
<gene>
    <name evidence="2" type="ORF">C823_00997</name>
</gene>
<comment type="caution">
    <text evidence="2">The sequence shown here is derived from an EMBL/GenBank/DDBJ whole genome shotgun (WGS) entry which is preliminary data.</text>
</comment>
<feature type="domain" description="HTH rpiR-type" evidence="1">
    <location>
        <begin position="1"/>
        <end position="38"/>
    </location>
</feature>
<dbReference type="SUPFAM" id="SSF46689">
    <property type="entry name" value="Homeodomain-like"/>
    <property type="match status" value="1"/>
</dbReference>
<dbReference type="PROSITE" id="PS51071">
    <property type="entry name" value="HTH_RPIR"/>
    <property type="match status" value="1"/>
</dbReference>